<keyword evidence="2" id="KW-1185">Reference proteome</keyword>
<organism evidence="1 2">
    <name type="scientific">Auraticoccus cholistanensis</name>
    <dbReference type="NCBI Taxonomy" id="2656650"/>
    <lineage>
        <taxon>Bacteria</taxon>
        <taxon>Bacillati</taxon>
        <taxon>Actinomycetota</taxon>
        <taxon>Actinomycetes</taxon>
        <taxon>Propionibacteriales</taxon>
        <taxon>Propionibacteriaceae</taxon>
        <taxon>Auraticoccus</taxon>
    </lineage>
</organism>
<proteinExistence type="predicted"/>
<accession>A0A6A9V1X8</accession>
<sequence length="321" mass="34452">MTIRPLPDSPPRIRASRPADVLGVVPYLLGFHPAEDVVLVLLSRTTVVLTARTDLASIASTAALVAMVEDLADLHGADSVVVVAYAAERAPVTRLLEGLPARLDGVRLVDLLHVDGDRWFSLLCRSGCCPPEGTPYDLAGSRTAAEAVWAGLTAWPSRDDLRRLAEPPTDRLDERRALVDRVAERLLPVAPGQLAATLRQVQRLRGAVPGEEECAELAVAMFDVDVRHGVWLAQTRADAPGAVALWSRVVRATVDPFRTAPLCQLATAGWLSGDGALMSVCLEALAEVDPGARLVRTLDMINRLALPPSWWDEPPGSTGRG</sequence>
<dbReference type="InterPro" id="IPR025447">
    <property type="entry name" value="DUF4192"/>
</dbReference>
<name>A0A6A9V1X8_9ACTN</name>
<dbReference type="EMBL" id="WPCU01000010">
    <property type="protein sequence ID" value="MVA77583.1"/>
    <property type="molecule type" value="Genomic_DNA"/>
</dbReference>
<dbReference type="Pfam" id="PF13830">
    <property type="entry name" value="DUF4192"/>
    <property type="match status" value="1"/>
</dbReference>
<evidence type="ECO:0000313" key="1">
    <source>
        <dbReference type="EMBL" id="MVA77583.1"/>
    </source>
</evidence>
<dbReference type="Proteomes" id="UP000435304">
    <property type="component" value="Unassembled WGS sequence"/>
</dbReference>
<dbReference type="AlphaFoldDB" id="A0A6A9V1X8"/>
<evidence type="ECO:0000313" key="2">
    <source>
        <dbReference type="Proteomes" id="UP000435304"/>
    </source>
</evidence>
<comment type="caution">
    <text evidence="1">The sequence shown here is derived from an EMBL/GenBank/DDBJ whole genome shotgun (WGS) entry which is preliminary data.</text>
</comment>
<reference evidence="1 2" key="1">
    <citation type="submission" date="2019-12" db="EMBL/GenBank/DDBJ databases">
        <title>Auraticoccus cholistani sp. nov., an actinomycete isolated from soil of Cholistan desert.</title>
        <authorList>
            <person name="Cheema M.T."/>
        </authorList>
    </citation>
    <scope>NUCLEOTIDE SEQUENCE [LARGE SCALE GENOMIC DNA]</scope>
    <source>
        <strain evidence="1 2">F435</strain>
    </source>
</reference>
<gene>
    <name evidence="1" type="ORF">GC722_16385</name>
</gene>
<protein>
    <submittedName>
        <fullName evidence="1">DUF4192 family protein</fullName>
    </submittedName>
</protein>
<dbReference type="RefSeq" id="WP_156611845.1">
    <property type="nucleotide sequence ID" value="NZ_WPCU01000010.1"/>
</dbReference>